<reference evidence="2 3" key="1">
    <citation type="submission" date="2020-12" db="EMBL/GenBank/DDBJ databases">
        <title>FDA dAtabase for Regulatory Grade micrObial Sequences (FDA-ARGOS): Supporting development and validation of Infectious Disease Dx tests.</title>
        <authorList>
            <person name="Sproer C."/>
            <person name="Gronow S."/>
            <person name="Severitt S."/>
            <person name="Schroder I."/>
            <person name="Tallon L."/>
            <person name="Sadzewicz L."/>
            <person name="Zhao X."/>
            <person name="Boylan J."/>
            <person name="Ott S."/>
            <person name="Bowen H."/>
            <person name="Vavikolanu K."/>
            <person name="Mehta A."/>
            <person name="Aluvathingal J."/>
            <person name="Nadendla S."/>
            <person name="Lowell S."/>
            <person name="Myers T."/>
            <person name="Yan Y."/>
            <person name="Sichtig H."/>
        </authorList>
    </citation>
    <scope>NUCLEOTIDE SEQUENCE [LARGE SCALE GENOMIC DNA]</scope>
    <source>
        <strain evidence="2 3">FDAARGOS_907</strain>
    </source>
</reference>
<evidence type="ECO:0000256" key="1">
    <source>
        <dbReference type="SAM" id="MobiDB-lite"/>
    </source>
</evidence>
<feature type="region of interest" description="Disordered" evidence="1">
    <location>
        <begin position="256"/>
        <end position="289"/>
    </location>
</feature>
<evidence type="ECO:0000313" key="2">
    <source>
        <dbReference type="EMBL" id="QPS21354.1"/>
    </source>
</evidence>
<evidence type="ECO:0000313" key="3">
    <source>
        <dbReference type="Proteomes" id="UP000594967"/>
    </source>
</evidence>
<feature type="compositionally biased region" description="Acidic residues" evidence="1">
    <location>
        <begin position="278"/>
        <end position="289"/>
    </location>
</feature>
<dbReference type="EMBL" id="CP065673">
    <property type="protein sequence ID" value="QPS21354.1"/>
    <property type="molecule type" value="Genomic_DNA"/>
</dbReference>
<organism evidence="2 3">
    <name type="scientific">Serratia plymuthica</name>
    <dbReference type="NCBI Taxonomy" id="82996"/>
    <lineage>
        <taxon>Bacteria</taxon>
        <taxon>Pseudomonadati</taxon>
        <taxon>Pseudomonadota</taxon>
        <taxon>Gammaproteobacteria</taxon>
        <taxon>Enterobacterales</taxon>
        <taxon>Yersiniaceae</taxon>
        <taxon>Serratia</taxon>
    </lineage>
</organism>
<dbReference type="Proteomes" id="UP000594967">
    <property type="component" value="Chromosome"/>
</dbReference>
<name>A0A7T2STE9_SERPL</name>
<proteinExistence type="predicted"/>
<keyword evidence="3" id="KW-1185">Reference proteome</keyword>
<dbReference type="RefSeq" id="WP_063203076.1">
    <property type="nucleotide sequence ID" value="NZ_CAMITG010000003.1"/>
</dbReference>
<accession>A0A7T2STE9</accession>
<gene>
    <name evidence="2" type="ORF">I6G64_02710</name>
</gene>
<protein>
    <submittedName>
        <fullName evidence="2">Uncharacterized protein</fullName>
    </submittedName>
</protein>
<sequence>MNKYQATLFSNESDIYTALHSNGARITDVTLRKIAFQRGIIFPMSLSKEELIEKISDLPFSFNHIREIQDKLATKSSQDVFSVKRIYDGFDIEKLFDVVNRVKQNRPKLLGHEKIEHRGALQTYHISIDYTEFDFRRGKFQQKKLYSGSILFIVRKGYVSVRYNYTKRISEILNEILDNYLSTVSKDISINEIDFSSITDAELRNTFAIHLYDFDGDYKYTGLEYLNLEKVRVSRIKSRLDTAPIDNLTENIPASDFIEGENDEQENPSWPSTSDSPSEGDDEDGSGDIEIAKDDEENLTFNINNASYDGLSLVNAKQINELCCDGFYRSLIRWKSLVPSLKNSIITFELSFDDKYLGKDIKFRALYKESTGLNPTREKLSDSEFDQVIKKLEEKIFLINDHIIEQHKIKYPEIQPVAFDSSDQEVG</sequence>